<protein>
    <submittedName>
        <fullName evidence="1">Uncharacterized protein</fullName>
    </submittedName>
</protein>
<proteinExistence type="predicted"/>
<accession>A0A8S5PWT0</accession>
<sequence>MKQQDIEARLLFRQIGIGRERAIKRPENRSVDRKLRELIAEANLHGCLIINVGRGIYIPRLDVPEEDSDLRGYIAKETSRALETLRKAQAMNKSYQRLKAVQQGQTSIEDYVEDWRQELNEG</sequence>
<organism evidence="1">
    <name type="scientific">Siphoviridae sp. ctPsO101</name>
    <dbReference type="NCBI Taxonomy" id="2825487"/>
    <lineage>
        <taxon>Viruses</taxon>
        <taxon>Duplodnaviria</taxon>
        <taxon>Heunggongvirae</taxon>
        <taxon>Uroviricota</taxon>
        <taxon>Caudoviricetes</taxon>
    </lineage>
</organism>
<name>A0A8S5PWT0_9CAUD</name>
<evidence type="ECO:0000313" key="1">
    <source>
        <dbReference type="EMBL" id="DAE10987.1"/>
    </source>
</evidence>
<dbReference type="EMBL" id="BK015523">
    <property type="protein sequence ID" value="DAE10987.1"/>
    <property type="molecule type" value="Genomic_DNA"/>
</dbReference>
<reference evidence="1" key="1">
    <citation type="journal article" date="2021" name="Proc. Natl. Acad. Sci. U.S.A.">
        <title>A Catalog of Tens of Thousands of Viruses from Human Metagenomes Reveals Hidden Associations with Chronic Diseases.</title>
        <authorList>
            <person name="Tisza M.J."/>
            <person name="Buck C.B."/>
        </authorList>
    </citation>
    <scope>NUCLEOTIDE SEQUENCE</scope>
    <source>
        <strain evidence="1">CtPsO101</strain>
    </source>
</reference>